<comment type="subcellular location">
    <subcellularLocation>
        <location evidence="7">Cytoplasm</location>
    </subcellularLocation>
</comment>
<evidence type="ECO:0000256" key="6">
    <source>
        <dbReference type="ARBA" id="ARBA00023163"/>
    </source>
</evidence>
<comment type="caution">
    <text evidence="8">The sequence shown here is derived from an EMBL/GenBank/DDBJ whole genome shotgun (WGS) entry which is preliminary data.</text>
</comment>
<comment type="similarity">
    <text evidence="1 7">Belongs to the Fur family.</text>
</comment>
<evidence type="ECO:0000256" key="3">
    <source>
        <dbReference type="ARBA" id="ARBA00022833"/>
    </source>
</evidence>
<keyword evidence="9" id="KW-1185">Reference proteome</keyword>
<accession>A0ABQ1I6U9</accession>
<dbReference type="EMBL" id="BMDY01000021">
    <property type="protein sequence ID" value="GGB15682.1"/>
    <property type="molecule type" value="Genomic_DNA"/>
</dbReference>
<evidence type="ECO:0000256" key="2">
    <source>
        <dbReference type="ARBA" id="ARBA00022491"/>
    </source>
</evidence>
<dbReference type="InterPro" id="IPR036390">
    <property type="entry name" value="WH_DNA-bd_sf"/>
</dbReference>
<keyword evidence="7" id="KW-0408">Iron</keyword>
<dbReference type="PANTHER" id="PTHR33202">
    <property type="entry name" value="ZINC UPTAKE REGULATION PROTEIN"/>
    <property type="match status" value="1"/>
</dbReference>
<evidence type="ECO:0000256" key="5">
    <source>
        <dbReference type="ARBA" id="ARBA00023125"/>
    </source>
</evidence>
<name>A0ABQ1I6U9_9ALTE</name>
<dbReference type="Gene3D" id="1.10.10.10">
    <property type="entry name" value="Winged helix-like DNA-binding domain superfamily/Winged helix DNA-binding domain"/>
    <property type="match status" value="1"/>
</dbReference>
<dbReference type="Gene3D" id="3.30.1490.190">
    <property type="match status" value="1"/>
</dbReference>
<organism evidence="8 9">
    <name type="scientific">Agarivorans gilvus</name>
    <dbReference type="NCBI Taxonomy" id="680279"/>
    <lineage>
        <taxon>Bacteria</taxon>
        <taxon>Pseudomonadati</taxon>
        <taxon>Pseudomonadota</taxon>
        <taxon>Gammaproteobacteria</taxon>
        <taxon>Alteromonadales</taxon>
        <taxon>Alteromonadaceae</taxon>
        <taxon>Agarivorans</taxon>
    </lineage>
</organism>
<dbReference type="Pfam" id="PF01475">
    <property type="entry name" value="FUR"/>
    <property type="match status" value="1"/>
</dbReference>
<keyword evidence="2 7" id="KW-0678">Repressor</keyword>
<keyword evidence="6 7" id="KW-0804">Transcription</keyword>
<evidence type="ECO:0000256" key="4">
    <source>
        <dbReference type="ARBA" id="ARBA00023015"/>
    </source>
</evidence>
<proteinExistence type="inferred from homology"/>
<dbReference type="InterPro" id="IPR002481">
    <property type="entry name" value="FUR"/>
</dbReference>
<reference evidence="9" key="1">
    <citation type="journal article" date="2019" name="Int. J. Syst. Evol. Microbiol.">
        <title>The Global Catalogue of Microorganisms (GCM) 10K type strain sequencing project: providing services to taxonomists for standard genome sequencing and annotation.</title>
        <authorList>
            <consortium name="The Broad Institute Genomics Platform"/>
            <consortium name="The Broad Institute Genome Sequencing Center for Infectious Disease"/>
            <person name="Wu L."/>
            <person name="Ma J."/>
        </authorList>
    </citation>
    <scope>NUCLEOTIDE SEQUENCE [LARGE SCALE GENOMIC DNA]</scope>
    <source>
        <strain evidence="9">CGMCC 1.10131</strain>
    </source>
</reference>
<dbReference type="InterPro" id="IPR043135">
    <property type="entry name" value="Fur_C"/>
</dbReference>
<dbReference type="Proteomes" id="UP000651977">
    <property type="component" value="Unassembled WGS sequence"/>
</dbReference>
<dbReference type="InterPro" id="IPR036388">
    <property type="entry name" value="WH-like_DNA-bd_sf"/>
</dbReference>
<keyword evidence="5 7" id="KW-0238">DNA-binding</keyword>
<sequence length="148" mass="16575">MSTVNYIKSIQAYCSQHKLNLTANRSAVLAILHQHQGALSAYEILAKLQQQQANTKPPTVYRALDFLVQQHFVQHIESSSRYIINRQQQPFAPHPLLICTQCENVTQIGLSASLKAELEQFAAQQGFSLHSQSYEFQGLCSACQARTA</sequence>
<dbReference type="PANTHER" id="PTHR33202:SF6">
    <property type="entry name" value="ZINC UPTAKE REGULATION PROTEIN"/>
    <property type="match status" value="1"/>
</dbReference>
<keyword evidence="7" id="KW-0479">Metal-binding</keyword>
<evidence type="ECO:0000256" key="1">
    <source>
        <dbReference type="ARBA" id="ARBA00007957"/>
    </source>
</evidence>
<protein>
    <recommendedName>
        <fullName evidence="7">Ferric uptake regulation protein</fullName>
    </recommendedName>
</protein>
<evidence type="ECO:0000313" key="9">
    <source>
        <dbReference type="Proteomes" id="UP000651977"/>
    </source>
</evidence>
<gene>
    <name evidence="7" type="primary">fur</name>
    <name evidence="8" type="ORF">GCM10007414_31410</name>
</gene>
<dbReference type="CDD" id="cd07153">
    <property type="entry name" value="Fur_like"/>
    <property type="match status" value="1"/>
</dbReference>
<dbReference type="RefSeq" id="WP_055734591.1">
    <property type="nucleotide sequence ID" value="NZ_BMDY01000021.1"/>
</dbReference>
<evidence type="ECO:0000256" key="7">
    <source>
        <dbReference type="RuleBase" id="RU364037"/>
    </source>
</evidence>
<keyword evidence="3 7" id="KW-0862">Zinc</keyword>
<evidence type="ECO:0000313" key="8">
    <source>
        <dbReference type="EMBL" id="GGB15682.1"/>
    </source>
</evidence>
<dbReference type="SUPFAM" id="SSF46785">
    <property type="entry name" value="Winged helix' DNA-binding domain"/>
    <property type="match status" value="1"/>
</dbReference>
<comment type="subunit">
    <text evidence="7">Homodimer.</text>
</comment>
<keyword evidence="4 7" id="KW-0805">Transcription regulation</keyword>
<keyword evidence="7" id="KW-0963">Cytoplasm</keyword>